<reference evidence="2 3" key="1">
    <citation type="submission" date="2018-02" db="EMBL/GenBank/DDBJ databases">
        <title>The genomes of Aspergillus section Nigri reveals drivers in fungal speciation.</title>
        <authorList>
            <consortium name="DOE Joint Genome Institute"/>
            <person name="Vesth T.C."/>
            <person name="Nybo J."/>
            <person name="Theobald S."/>
            <person name="Brandl J."/>
            <person name="Frisvad J.C."/>
            <person name="Nielsen K.F."/>
            <person name="Lyhne E.K."/>
            <person name="Kogle M.E."/>
            <person name="Kuo A."/>
            <person name="Riley R."/>
            <person name="Clum A."/>
            <person name="Nolan M."/>
            <person name="Lipzen A."/>
            <person name="Salamov A."/>
            <person name="Henrissat B."/>
            <person name="Wiebenga A."/>
            <person name="De vries R.P."/>
            <person name="Grigoriev I.V."/>
            <person name="Mortensen U.H."/>
            <person name="Andersen M.R."/>
            <person name="Baker S.E."/>
        </authorList>
    </citation>
    <scope>NUCLEOTIDE SEQUENCE [LARGE SCALE GENOMIC DNA]</scope>
    <source>
        <strain evidence="2 3">CBS 707.79</strain>
    </source>
</reference>
<dbReference type="SUPFAM" id="SSF48403">
    <property type="entry name" value="Ankyrin repeat"/>
    <property type="match status" value="1"/>
</dbReference>
<organism evidence="2 3">
    <name type="scientific">Aspergillus ellipticus CBS 707.79</name>
    <dbReference type="NCBI Taxonomy" id="1448320"/>
    <lineage>
        <taxon>Eukaryota</taxon>
        <taxon>Fungi</taxon>
        <taxon>Dikarya</taxon>
        <taxon>Ascomycota</taxon>
        <taxon>Pezizomycotina</taxon>
        <taxon>Eurotiomycetes</taxon>
        <taxon>Eurotiomycetidae</taxon>
        <taxon>Eurotiales</taxon>
        <taxon>Aspergillaceae</taxon>
        <taxon>Aspergillus</taxon>
        <taxon>Aspergillus subgen. Circumdati</taxon>
    </lineage>
</organism>
<feature type="repeat" description="ANK" evidence="1">
    <location>
        <begin position="73"/>
        <end position="105"/>
    </location>
</feature>
<dbReference type="Proteomes" id="UP000247810">
    <property type="component" value="Unassembled WGS sequence"/>
</dbReference>
<dbReference type="PROSITE" id="PS50088">
    <property type="entry name" value="ANK_REPEAT"/>
    <property type="match status" value="1"/>
</dbReference>
<dbReference type="InterPro" id="IPR002110">
    <property type="entry name" value="Ankyrin_rpt"/>
</dbReference>
<keyword evidence="3" id="KW-1185">Reference proteome</keyword>
<dbReference type="OrthoDB" id="341259at2759"/>
<proteinExistence type="predicted"/>
<dbReference type="Gene3D" id="1.25.40.20">
    <property type="entry name" value="Ankyrin repeat-containing domain"/>
    <property type="match status" value="1"/>
</dbReference>
<name>A0A319DHK0_9EURO</name>
<keyword evidence="1" id="KW-0040">ANK repeat</keyword>
<dbReference type="PROSITE" id="PS50297">
    <property type="entry name" value="ANK_REP_REGION"/>
    <property type="match status" value="1"/>
</dbReference>
<dbReference type="AlphaFoldDB" id="A0A319DHK0"/>
<dbReference type="Pfam" id="PF12796">
    <property type="entry name" value="Ank_2"/>
    <property type="match status" value="1"/>
</dbReference>
<accession>A0A319DHK0</accession>
<dbReference type="VEuPathDB" id="FungiDB:BO71DRAFT_154102"/>
<evidence type="ECO:0000256" key="1">
    <source>
        <dbReference type="PROSITE-ProRule" id="PRU00023"/>
    </source>
</evidence>
<gene>
    <name evidence="2" type="ORF">BO71DRAFT_154102</name>
</gene>
<evidence type="ECO:0000313" key="3">
    <source>
        <dbReference type="Proteomes" id="UP000247810"/>
    </source>
</evidence>
<evidence type="ECO:0000313" key="2">
    <source>
        <dbReference type="EMBL" id="PYH96921.1"/>
    </source>
</evidence>
<dbReference type="InterPro" id="IPR036770">
    <property type="entry name" value="Ankyrin_rpt-contain_sf"/>
</dbReference>
<dbReference type="EMBL" id="KZ825831">
    <property type="protein sequence ID" value="PYH96921.1"/>
    <property type="molecule type" value="Genomic_DNA"/>
</dbReference>
<protein>
    <submittedName>
        <fullName evidence="2">Uncharacterized protein</fullName>
    </submittedName>
</protein>
<sequence>MTPFYVMVHAISDLGLSLNQNTRPGYFDPRPSSDCSGTNRPTHIPLSCDGDFVAVAESLIAYGAAKNGVVDHQGRTPLGLAASLDIRRVVQALIESGVDVNAVDSTGRTALDRARRNHYQYFEAAALLQAHGGKTAEELGLAAPVTKSD</sequence>